<name>A0ABS7HEG6_9HYPH</name>
<proteinExistence type="predicted"/>
<protein>
    <submittedName>
        <fullName evidence="1">Uncharacterized protein</fullName>
    </submittedName>
</protein>
<organism evidence="1 2">
    <name type="scientific">Rhizobium herbae</name>
    <dbReference type="NCBI Taxonomy" id="508661"/>
    <lineage>
        <taxon>Bacteria</taxon>
        <taxon>Pseudomonadati</taxon>
        <taxon>Pseudomonadota</taxon>
        <taxon>Alphaproteobacteria</taxon>
        <taxon>Hyphomicrobiales</taxon>
        <taxon>Rhizobiaceae</taxon>
        <taxon>Rhizobium/Agrobacterium group</taxon>
        <taxon>Rhizobium</taxon>
    </lineage>
</organism>
<gene>
    <name evidence="1" type="ORF">JNB71_16105</name>
</gene>
<evidence type="ECO:0000313" key="2">
    <source>
        <dbReference type="Proteomes" id="UP000757604"/>
    </source>
</evidence>
<reference evidence="1 2" key="1">
    <citation type="journal article" date="2021" name="MBio">
        <title>Poor Competitiveness of Bradyrhizobium in Pigeon Pea Root Colonization in Indian Soils.</title>
        <authorList>
            <person name="Chalasani D."/>
            <person name="Basu A."/>
            <person name="Pullabhotla S.V.S.R.N."/>
            <person name="Jorrin B."/>
            <person name="Neal A.L."/>
            <person name="Poole P.S."/>
            <person name="Podile A.R."/>
            <person name="Tkacz A."/>
        </authorList>
    </citation>
    <scope>NUCLEOTIDE SEQUENCE [LARGE SCALE GENOMIC DNA]</scope>
    <source>
        <strain evidence="1 2">HU44</strain>
    </source>
</reference>
<comment type="caution">
    <text evidence="1">The sequence shown here is derived from an EMBL/GenBank/DDBJ whole genome shotgun (WGS) entry which is preliminary data.</text>
</comment>
<dbReference type="Proteomes" id="UP000757604">
    <property type="component" value="Unassembled WGS sequence"/>
</dbReference>
<dbReference type="EMBL" id="JAEUAO010000003">
    <property type="protein sequence ID" value="MBW9064829.1"/>
    <property type="molecule type" value="Genomic_DNA"/>
</dbReference>
<sequence length="103" mass="10808">MKTPAAITLIPFDIIRKELLKGANGRSACSGLQQGSNRDQTPEAAVEIIKSAKIDSVTRVSPGTTGSGASQPAIILDPIAITRDNLDHVVQAGWISKDVLCKA</sequence>
<evidence type="ECO:0000313" key="1">
    <source>
        <dbReference type="EMBL" id="MBW9064829.1"/>
    </source>
</evidence>
<dbReference type="RefSeq" id="WP_220372787.1">
    <property type="nucleotide sequence ID" value="NZ_JAEUAO010000003.1"/>
</dbReference>
<accession>A0ABS7HEG6</accession>
<keyword evidence="2" id="KW-1185">Reference proteome</keyword>